<dbReference type="Gene3D" id="3.60.10.10">
    <property type="entry name" value="Endonuclease/exonuclease/phosphatase"/>
    <property type="match status" value="1"/>
</dbReference>
<name>A0A8J6B9J8_ELECQ</name>
<proteinExistence type="predicted"/>
<dbReference type="OrthoDB" id="9836372at2759"/>
<dbReference type="Proteomes" id="UP000770717">
    <property type="component" value="Unassembled WGS sequence"/>
</dbReference>
<dbReference type="AlphaFoldDB" id="A0A8J6B9J8"/>
<reference evidence="1" key="1">
    <citation type="thesis" date="2020" institute="ProQuest LLC" country="789 East Eisenhower Parkway, Ann Arbor, MI, USA">
        <title>Comparative Genomics and Chromosome Evolution.</title>
        <authorList>
            <person name="Mudd A.B."/>
        </authorList>
    </citation>
    <scope>NUCLEOTIDE SEQUENCE</scope>
    <source>
        <strain evidence="1">HN-11 Male</strain>
        <tissue evidence="1">Kidney and liver</tissue>
    </source>
</reference>
<organism evidence="1 2">
    <name type="scientific">Eleutherodactylus coqui</name>
    <name type="common">Puerto Rican coqui</name>
    <dbReference type="NCBI Taxonomy" id="57060"/>
    <lineage>
        <taxon>Eukaryota</taxon>
        <taxon>Metazoa</taxon>
        <taxon>Chordata</taxon>
        <taxon>Craniata</taxon>
        <taxon>Vertebrata</taxon>
        <taxon>Euteleostomi</taxon>
        <taxon>Amphibia</taxon>
        <taxon>Batrachia</taxon>
        <taxon>Anura</taxon>
        <taxon>Neobatrachia</taxon>
        <taxon>Hyloidea</taxon>
        <taxon>Eleutherodactylidae</taxon>
        <taxon>Eleutherodactylinae</taxon>
        <taxon>Eleutherodactylus</taxon>
        <taxon>Eleutherodactylus</taxon>
    </lineage>
</organism>
<dbReference type="EMBL" id="WNTK01038229">
    <property type="protein sequence ID" value="KAG9460819.1"/>
    <property type="molecule type" value="Genomic_DNA"/>
</dbReference>
<protein>
    <submittedName>
        <fullName evidence="1">Uncharacterized protein</fullName>
    </submittedName>
</protein>
<comment type="caution">
    <text evidence="1">The sequence shown here is derived from an EMBL/GenBank/DDBJ whole genome shotgun (WGS) entry which is preliminary data.</text>
</comment>
<sequence length="92" mass="10341">RRTWKTATGDAICDSRDSLRPGPLSLCTSRRNTRLLCPGNMKDLLRVTTLNVNGLNSPAKRHHIALLLKRYVSGVVFLQETHFRGDRCLALP</sequence>
<feature type="non-terminal residue" evidence="1">
    <location>
        <position position="1"/>
    </location>
</feature>
<keyword evidence="2" id="KW-1185">Reference proteome</keyword>
<accession>A0A8J6B9J8</accession>
<gene>
    <name evidence="1" type="ORF">GDO78_019324</name>
</gene>
<feature type="non-terminal residue" evidence="1">
    <location>
        <position position="92"/>
    </location>
</feature>
<evidence type="ECO:0000313" key="1">
    <source>
        <dbReference type="EMBL" id="KAG9460819.1"/>
    </source>
</evidence>
<dbReference type="SUPFAM" id="SSF56219">
    <property type="entry name" value="DNase I-like"/>
    <property type="match status" value="1"/>
</dbReference>
<evidence type="ECO:0000313" key="2">
    <source>
        <dbReference type="Proteomes" id="UP000770717"/>
    </source>
</evidence>
<dbReference type="InterPro" id="IPR036691">
    <property type="entry name" value="Endo/exonu/phosph_ase_sf"/>
</dbReference>